<dbReference type="Proteomes" id="UP000789803">
    <property type="component" value="Unassembled WGS sequence"/>
</dbReference>
<evidence type="ECO:0000259" key="9">
    <source>
        <dbReference type="PROSITE" id="PS50929"/>
    </source>
</evidence>
<dbReference type="InterPro" id="IPR011527">
    <property type="entry name" value="ABC1_TM_dom"/>
</dbReference>
<dbReference type="PROSITE" id="PS50929">
    <property type="entry name" value="ABC_TM1F"/>
    <property type="match status" value="1"/>
</dbReference>
<proteinExistence type="predicted"/>
<keyword evidence="5 7" id="KW-1133">Transmembrane helix</keyword>
<organism evidence="10 11">
    <name type="scientific">Campylobacter majalis</name>
    <dbReference type="NCBI Taxonomy" id="2790656"/>
    <lineage>
        <taxon>Bacteria</taxon>
        <taxon>Pseudomonadati</taxon>
        <taxon>Campylobacterota</taxon>
        <taxon>Epsilonproteobacteria</taxon>
        <taxon>Campylobacterales</taxon>
        <taxon>Campylobacteraceae</taxon>
        <taxon>Campylobacter</taxon>
    </lineage>
</organism>
<dbReference type="Pfam" id="PF00664">
    <property type="entry name" value="ABC_membrane"/>
    <property type="match status" value="1"/>
</dbReference>
<comment type="caution">
    <text evidence="10">The sequence shown here is derived from an EMBL/GenBank/DDBJ whole genome shotgun (WGS) entry which is preliminary data.</text>
</comment>
<evidence type="ECO:0000313" key="10">
    <source>
        <dbReference type="EMBL" id="CAD7288135.1"/>
    </source>
</evidence>
<accession>A0ABM8Q5L3</accession>
<keyword evidence="3" id="KW-0547">Nucleotide-binding</keyword>
<dbReference type="PROSITE" id="PS50893">
    <property type="entry name" value="ABC_TRANSPORTER_2"/>
    <property type="match status" value="1"/>
</dbReference>
<keyword evidence="11" id="KW-1185">Reference proteome</keyword>
<name>A0ABM8Q5L3_9BACT</name>
<feature type="transmembrane region" description="Helical" evidence="7">
    <location>
        <begin position="12"/>
        <end position="34"/>
    </location>
</feature>
<dbReference type="SUPFAM" id="SSF90123">
    <property type="entry name" value="ABC transporter transmembrane region"/>
    <property type="match status" value="1"/>
</dbReference>
<dbReference type="NCBIfam" id="TIGR01194">
    <property type="entry name" value="cyc_pep_trnsptr"/>
    <property type="match status" value="1"/>
</dbReference>
<dbReference type="GO" id="GO:0005524">
    <property type="term" value="F:ATP binding"/>
    <property type="evidence" value="ECO:0007669"/>
    <property type="project" value="UniProtKB-KW"/>
</dbReference>
<keyword evidence="2 7" id="KW-0812">Transmembrane</keyword>
<dbReference type="CDD" id="cd03228">
    <property type="entry name" value="ABCC_MRP_Like"/>
    <property type="match status" value="1"/>
</dbReference>
<gene>
    <name evidence="10" type="primary">yojI</name>
    <name evidence="10" type="ORF">LMG7974_00851</name>
</gene>
<protein>
    <submittedName>
        <fullName evidence="10">ABC transporter ATP-binding/permease protein YojI</fullName>
    </submittedName>
</protein>
<feature type="transmembrane region" description="Helical" evidence="7">
    <location>
        <begin position="46"/>
        <end position="66"/>
    </location>
</feature>
<sequence length="544" mass="61321">MIKNLLKKSIPHLIKIVILTLIYSGLGIATLSFINSKILTITKFDLSVILQFITLLLVFLSASIYANITLAKFGHNLVYNMRKELVKRLLDTPSYQIELIGKAKIIASLNNDIRSISFAFMSAPGLIQGLVFIIAVSIYLLVISPKLFVFIFIWIGVTLSVGTYFMSKIHHYFKLARASDDALQASFEDSVEGHKELMLNRARAELSFAEFDVVAQQKKYNLIRADIYHSISDNWSNIMLLGLVGMCIFLSISLEWASMQTAVTVGLTILFLRGSLNALVSSIPTMLAAKISFEKIMALNFVDFSDGFDVQNSLNNDWKSIKFQDINFKYNDKFGLKNLNLELKRGEIVFLIGKNGSGKSTFCNLLCGLLQPSSGKIMLDDTEISHKNLRDYQSKISAIFSEFYLFSQVIDNQGKSLSEDEVKDLLVLLDIDEKVSVIDGKLSTTSLSQGQRKRLSLFLALCERRSLLVLDEWAADQDPVFKRVFYREILPLLKSRGITILAISHDDNYFDVAERIILAKDGYIRELKGDEREIASRDAVEKIS</sequence>
<evidence type="ECO:0000256" key="4">
    <source>
        <dbReference type="ARBA" id="ARBA00022840"/>
    </source>
</evidence>
<dbReference type="InterPro" id="IPR039421">
    <property type="entry name" value="Type_1_exporter"/>
</dbReference>
<dbReference type="SMART" id="SM00382">
    <property type="entry name" value="AAA"/>
    <property type="match status" value="1"/>
</dbReference>
<dbReference type="PANTHER" id="PTHR24221">
    <property type="entry name" value="ATP-BINDING CASSETTE SUB-FAMILY B"/>
    <property type="match status" value="1"/>
</dbReference>
<dbReference type="PANTHER" id="PTHR24221:SF654">
    <property type="entry name" value="ATP-BINDING CASSETTE SUB-FAMILY B MEMBER 6"/>
    <property type="match status" value="1"/>
</dbReference>
<dbReference type="InterPro" id="IPR003593">
    <property type="entry name" value="AAA+_ATPase"/>
</dbReference>
<dbReference type="EMBL" id="CAJHOF010000006">
    <property type="protein sequence ID" value="CAD7288135.1"/>
    <property type="molecule type" value="Genomic_DNA"/>
</dbReference>
<dbReference type="RefSeq" id="WP_229932658.1">
    <property type="nucleotide sequence ID" value="NZ_CAJHOF010000006.1"/>
</dbReference>
<evidence type="ECO:0000256" key="2">
    <source>
        <dbReference type="ARBA" id="ARBA00022692"/>
    </source>
</evidence>
<feature type="transmembrane region" description="Helical" evidence="7">
    <location>
        <begin position="238"/>
        <end position="259"/>
    </location>
</feature>
<dbReference type="InterPro" id="IPR003439">
    <property type="entry name" value="ABC_transporter-like_ATP-bd"/>
</dbReference>
<evidence type="ECO:0000256" key="6">
    <source>
        <dbReference type="ARBA" id="ARBA00023136"/>
    </source>
</evidence>
<dbReference type="Pfam" id="PF00005">
    <property type="entry name" value="ABC_tran"/>
    <property type="match status" value="1"/>
</dbReference>
<keyword evidence="6 7" id="KW-0472">Membrane</keyword>
<dbReference type="InterPro" id="IPR036640">
    <property type="entry name" value="ABC1_TM_sf"/>
</dbReference>
<reference evidence="10 11" key="1">
    <citation type="submission" date="2020-11" db="EMBL/GenBank/DDBJ databases">
        <authorList>
            <person name="Peeters C."/>
        </authorList>
    </citation>
    <scope>NUCLEOTIDE SEQUENCE [LARGE SCALE GENOMIC DNA]</scope>
    <source>
        <strain evidence="10 11">LMG 7974</strain>
    </source>
</reference>
<feature type="transmembrane region" description="Helical" evidence="7">
    <location>
        <begin position="147"/>
        <end position="167"/>
    </location>
</feature>
<evidence type="ECO:0000256" key="7">
    <source>
        <dbReference type="SAM" id="Phobius"/>
    </source>
</evidence>
<evidence type="ECO:0000313" key="11">
    <source>
        <dbReference type="Proteomes" id="UP000789803"/>
    </source>
</evidence>
<comment type="subcellular location">
    <subcellularLocation>
        <location evidence="1">Cell membrane</location>
        <topology evidence="1">Multi-pass membrane protein</topology>
    </subcellularLocation>
</comment>
<evidence type="ECO:0000256" key="1">
    <source>
        <dbReference type="ARBA" id="ARBA00004651"/>
    </source>
</evidence>
<evidence type="ECO:0000256" key="5">
    <source>
        <dbReference type="ARBA" id="ARBA00022989"/>
    </source>
</evidence>
<dbReference type="Gene3D" id="1.20.1560.10">
    <property type="entry name" value="ABC transporter type 1, transmembrane domain"/>
    <property type="match status" value="1"/>
</dbReference>
<feature type="domain" description="ABC transmembrane type-1" evidence="9">
    <location>
        <begin position="17"/>
        <end position="288"/>
    </location>
</feature>
<feature type="transmembrane region" description="Helical" evidence="7">
    <location>
        <begin position="118"/>
        <end position="141"/>
    </location>
</feature>
<feature type="domain" description="ABC transporter" evidence="8">
    <location>
        <begin position="321"/>
        <end position="543"/>
    </location>
</feature>
<evidence type="ECO:0000256" key="3">
    <source>
        <dbReference type="ARBA" id="ARBA00022741"/>
    </source>
</evidence>
<keyword evidence="4 10" id="KW-0067">ATP-binding</keyword>
<dbReference type="InterPro" id="IPR005898">
    <property type="entry name" value="Cyc_pep_transpt_SyrD/YojI"/>
</dbReference>
<dbReference type="NCBIfam" id="NF007813">
    <property type="entry name" value="PRK10522.1"/>
    <property type="match status" value="1"/>
</dbReference>
<evidence type="ECO:0000259" key="8">
    <source>
        <dbReference type="PROSITE" id="PS50893"/>
    </source>
</evidence>
<dbReference type="InterPro" id="IPR027417">
    <property type="entry name" value="P-loop_NTPase"/>
</dbReference>
<dbReference type="SUPFAM" id="SSF52540">
    <property type="entry name" value="P-loop containing nucleoside triphosphate hydrolases"/>
    <property type="match status" value="1"/>
</dbReference>
<dbReference type="Gene3D" id="3.40.50.300">
    <property type="entry name" value="P-loop containing nucleotide triphosphate hydrolases"/>
    <property type="match status" value="1"/>
</dbReference>